<keyword evidence="7" id="KW-1185">Reference proteome</keyword>
<dbReference type="InterPro" id="IPR050482">
    <property type="entry name" value="Sensor_HK_TwoCompSys"/>
</dbReference>
<feature type="transmembrane region" description="Helical" evidence="4">
    <location>
        <begin position="189"/>
        <end position="207"/>
    </location>
</feature>
<dbReference type="PANTHER" id="PTHR24421">
    <property type="entry name" value="NITRATE/NITRITE SENSOR PROTEIN NARX-RELATED"/>
    <property type="match status" value="1"/>
</dbReference>
<evidence type="ECO:0000313" key="6">
    <source>
        <dbReference type="EMBL" id="MBB4705007.1"/>
    </source>
</evidence>
<name>A0A7W7GCW0_9ACTN</name>
<dbReference type="GO" id="GO:0000155">
    <property type="term" value="F:phosphorelay sensor kinase activity"/>
    <property type="evidence" value="ECO:0007669"/>
    <property type="project" value="InterPro"/>
</dbReference>
<organism evidence="6 7">
    <name type="scientific">Sphaerisporangium siamense</name>
    <dbReference type="NCBI Taxonomy" id="795645"/>
    <lineage>
        <taxon>Bacteria</taxon>
        <taxon>Bacillati</taxon>
        <taxon>Actinomycetota</taxon>
        <taxon>Actinomycetes</taxon>
        <taxon>Streptosporangiales</taxon>
        <taxon>Streptosporangiaceae</taxon>
        <taxon>Sphaerisporangium</taxon>
    </lineage>
</organism>
<gene>
    <name evidence="6" type="ORF">BJ982_006551</name>
</gene>
<feature type="transmembrane region" description="Helical" evidence="4">
    <location>
        <begin position="274"/>
        <end position="299"/>
    </location>
</feature>
<feature type="transmembrane region" description="Helical" evidence="4">
    <location>
        <begin position="106"/>
        <end position="125"/>
    </location>
</feature>
<reference evidence="6 7" key="1">
    <citation type="submission" date="2020-08" db="EMBL/GenBank/DDBJ databases">
        <title>Sequencing the genomes of 1000 actinobacteria strains.</title>
        <authorList>
            <person name="Klenk H.-P."/>
        </authorList>
    </citation>
    <scope>NUCLEOTIDE SEQUENCE [LARGE SCALE GENOMIC DNA]</scope>
    <source>
        <strain evidence="6 7">DSM 45784</strain>
    </source>
</reference>
<dbReference type="GO" id="GO:0016020">
    <property type="term" value="C:membrane"/>
    <property type="evidence" value="ECO:0007669"/>
    <property type="project" value="InterPro"/>
</dbReference>
<dbReference type="Pfam" id="PF02518">
    <property type="entry name" value="HATPase_c"/>
    <property type="match status" value="1"/>
</dbReference>
<feature type="transmembrane region" description="Helical" evidence="4">
    <location>
        <begin position="219"/>
        <end position="236"/>
    </location>
</feature>
<dbReference type="RefSeq" id="WP_239122850.1">
    <property type="nucleotide sequence ID" value="NZ_BOOV01000006.1"/>
</dbReference>
<comment type="caution">
    <text evidence="6">The sequence shown here is derived from an EMBL/GenBank/DDBJ whole genome shotgun (WGS) entry which is preliminary data.</text>
</comment>
<dbReference type="Gene3D" id="3.30.565.10">
    <property type="entry name" value="Histidine kinase-like ATPase, C-terminal domain"/>
    <property type="match status" value="1"/>
</dbReference>
<evidence type="ECO:0000256" key="1">
    <source>
        <dbReference type="ARBA" id="ARBA00022679"/>
    </source>
</evidence>
<feature type="transmembrane region" description="Helical" evidence="4">
    <location>
        <begin position="242"/>
        <end position="262"/>
    </location>
</feature>
<dbReference type="GO" id="GO:0046983">
    <property type="term" value="F:protein dimerization activity"/>
    <property type="evidence" value="ECO:0007669"/>
    <property type="project" value="InterPro"/>
</dbReference>
<evidence type="ECO:0000259" key="5">
    <source>
        <dbReference type="SMART" id="SM00387"/>
    </source>
</evidence>
<dbReference type="InterPro" id="IPR003594">
    <property type="entry name" value="HATPase_dom"/>
</dbReference>
<dbReference type="SUPFAM" id="SSF55874">
    <property type="entry name" value="ATPase domain of HSP90 chaperone/DNA topoisomerase II/histidine kinase"/>
    <property type="match status" value="1"/>
</dbReference>
<dbReference type="EMBL" id="JACHND010000001">
    <property type="protein sequence ID" value="MBB4705007.1"/>
    <property type="molecule type" value="Genomic_DNA"/>
</dbReference>
<accession>A0A7W7GCW0</accession>
<protein>
    <submittedName>
        <fullName evidence="6">Signal transduction histidine kinase</fullName>
    </submittedName>
</protein>
<keyword evidence="3" id="KW-0902">Two-component regulatory system</keyword>
<sequence>MVRITAARAVAVVTAVASPFMVIAGLIIYIRLPGAWRPDVPANPDFAAGLTIPPVGAFLVFHRPRLIMAWLMCGGGFGAAMDQFFGMMTLRLAADGDLILAGYIRYLSLVGWFAAGFCLAVLLPLLSPDGRLPSRRWRAVVALGLLATGLELFRAFTRPAPINTRRPALVANPLAIEALRPYQELISQIAWIGIFGAVVLALLSLVVRFRRADPVTRRQIAWPLVALTGYVVFLLMGERAWFLAVLWAALIPVAIAFSVMRYRLYGIDTIVSRAVVAGGIIAVVSGIYFGAGGLAGLVVSGRHQIGGLVAALFAGAFFQPLRRTFQRLVDRAMYGRVGDPRLLADRLTQEVSSADPANALSSVVAVLRDGLAVQGAAVEVVGGRPAYVESGHVGDAPRRIPLVWHGETVGRLLLGPPGPRRFAAAHDERVIGTLAPYAADVAHAVRMAADLQRSRHQILSAREEERRRLRRDLHDGLGQTLSTMAMTINMARSSLRKSPDSADTLLRDLRTGMDAVSGDIRQLVYGLRPPALDDLGLAGAVRALAAEGPPPTLVETFGDLATLPAAVEVAAYRIVQEALTNVRRHARAAGAVITLDRAADVLRLRVRDDGAGLPDRLRAGVGLHSMRERAAELGGTCTTSPAPGGGTVVEAVLPL</sequence>
<feature type="transmembrane region" description="Helical" evidence="4">
    <location>
        <begin position="9"/>
        <end position="30"/>
    </location>
</feature>
<dbReference type="AlphaFoldDB" id="A0A7W7GCW0"/>
<keyword evidence="2 6" id="KW-0418">Kinase</keyword>
<keyword evidence="4" id="KW-1133">Transmembrane helix</keyword>
<feature type="transmembrane region" description="Helical" evidence="4">
    <location>
        <begin position="42"/>
        <end position="61"/>
    </location>
</feature>
<feature type="transmembrane region" description="Helical" evidence="4">
    <location>
        <begin position="137"/>
        <end position="156"/>
    </location>
</feature>
<feature type="transmembrane region" description="Helical" evidence="4">
    <location>
        <begin position="68"/>
        <end position="86"/>
    </location>
</feature>
<dbReference type="Proteomes" id="UP000542210">
    <property type="component" value="Unassembled WGS sequence"/>
</dbReference>
<feature type="domain" description="Histidine kinase/HSP90-like ATPase" evidence="5">
    <location>
        <begin position="566"/>
        <end position="655"/>
    </location>
</feature>
<evidence type="ECO:0000256" key="4">
    <source>
        <dbReference type="SAM" id="Phobius"/>
    </source>
</evidence>
<dbReference type="InterPro" id="IPR011712">
    <property type="entry name" value="Sig_transdc_His_kin_sub3_dim/P"/>
</dbReference>
<dbReference type="Pfam" id="PF07730">
    <property type="entry name" value="HisKA_3"/>
    <property type="match status" value="1"/>
</dbReference>
<evidence type="ECO:0000313" key="7">
    <source>
        <dbReference type="Proteomes" id="UP000542210"/>
    </source>
</evidence>
<dbReference type="CDD" id="cd16917">
    <property type="entry name" value="HATPase_UhpB-NarQ-NarX-like"/>
    <property type="match status" value="1"/>
</dbReference>
<keyword evidence="4" id="KW-0812">Transmembrane</keyword>
<evidence type="ECO:0000256" key="3">
    <source>
        <dbReference type="ARBA" id="ARBA00023012"/>
    </source>
</evidence>
<dbReference type="Gene3D" id="1.20.5.1930">
    <property type="match status" value="1"/>
</dbReference>
<dbReference type="InterPro" id="IPR036890">
    <property type="entry name" value="HATPase_C_sf"/>
</dbReference>
<evidence type="ECO:0000256" key="2">
    <source>
        <dbReference type="ARBA" id="ARBA00022777"/>
    </source>
</evidence>
<keyword evidence="4" id="KW-0472">Membrane</keyword>
<proteinExistence type="predicted"/>
<dbReference type="SMART" id="SM00387">
    <property type="entry name" value="HATPase_c"/>
    <property type="match status" value="1"/>
</dbReference>
<keyword evidence="1" id="KW-0808">Transferase</keyword>